<dbReference type="EMBL" id="CACRXK020006352">
    <property type="protein sequence ID" value="CAB4009141.1"/>
    <property type="molecule type" value="Genomic_DNA"/>
</dbReference>
<gene>
    <name evidence="1" type="ORF">PACLA_8A082620</name>
</gene>
<organism evidence="1 2">
    <name type="scientific">Paramuricea clavata</name>
    <name type="common">Red gorgonian</name>
    <name type="synonym">Violescent sea-whip</name>
    <dbReference type="NCBI Taxonomy" id="317549"/>
    <lineage>
        <taxon>Eukaryota</taxon>
        <taxon>Metazoa</taxon>
        <taxon>Cnidaria</taxon>
        <taxon>Anthozoa</taxon>
        <taxon>Octocorallia</taxon>
        <taxon>Malacalcyonacea</taxon>
        <taxon>Plexauridae</taxon>
        <taxon>Paramuricea</taxon>
    </lineage>
</organism>
<keyword evidence="2" id="KW-1185">Reference proteome</keyword>
<comment type="caution">
    <text evidence="1">The sequence shown here is derived from an EMBL/GenBank/DDBJ whole genome shotgun (WGS) entry which is preliminary data.</text>
</comment>
<protein>
    <submittedName>
        <fullName evidence="1">Uncharacterized protein</fullName>
    </submittedName>
</protein>
<proteinExistence type="predicted"/>
<sequence>MAARLVSMQNMSTVASSIIFKRISSRFLHMGEYFSRGILNEIELQTAVPLAGRKHLVSSNSPGFPKYLSGPKDDFPMLVKARKGQETSMKHWALRSREIIDQAYQRHIFSNKYRNTPTRLHLCNRDAITPRLVHLHVGDLRTF</sequence>
<dbReference type="Proteomes" id="UP001152795">
    <property type="component" value="Unassembled WGS sequence"/>
</dbReference>
<name>A0A6S7IUG2_PARCT</name>
<evidence type="ECO:0000313" key="1">
    <source>
        <dbReference type="EMBL" id="CAB4009141.1"/>
    </source>
</evidence>
<accession>A0A6S7IUG2</accession>
<evidence type="ECO:0000313" key="2">
    <source>
        <dbReference type="Proteomes" id="UP001152795"/>
    </source>
</evidence>
<reference evidence="1" key="1">
    <citation type="submission" date="2020-04" db="EMBL/GenBank/DDBJ databases">
        <authorList>
            <person name="Alioto T."/>
            <person name="Alioto T."/>
            <person name="Gomez Garrido J."/>
        </authorList>
    </citation>
    <scope>NUCLEOTIDE SEQUENCE</scope>
    <source>
        <strain evidence="1">A484AB</strain>
    </source>
</reference>
<feature type="non-terminal residue" evidence="1">
    <location>
        <position position="143"/>
    </location>
</feature>
<dbReference type="AlphaFoldDB" id="A0A6S7IUG2"/>